<evidence type="ECO:0000256" key="1">
    <source>
        <dbReference type="ARBA" id="ARBA00023186"/>
    </source>
</evidence>
<dbReference type="InterPro" id="IPR036869">
    <property type="entry name" value="J_dom_sf"/>
</dbReference>
<feature type="domain" description="J" evidence="2">
    <location>
        <begin position="182"/>
        <end position="249"/>
    </location>
</feature>
<dbReference type="Pfam" id="PF00226">
    <property type="entry name" value="DnaJ"/>
    <property type="match status" value="1"/>
</dbReference>
<keyword evidence="1" id="KW-0143">Chaperone</keyword>
<comment type="caution">
    <text evidence="3">The sequence shown here is derived from an EMBL/GenBank/DDBJ whole genome shotgun (WGS) entry which is preliminary data.</text>
</comment>
<name>A0A2A4MQM0_9GAMM</name>
<proteinExistence type="predicted"/>
<dbReference type="Pfam" id="PF05099">
    <property type="entry name" value="TerB"/>
    <property type="match status" value="1"/>
</dbReference>
<dbReference type="InterPro" id="IPR001623">
    <property type="entry name" value="DnaJ_domain"/>
</dbReference>
<dbReference type="Gene3D" id="1.10.287.110">
    <property type="entry name" value="DnaJ domain"/>
    <property type="match status" value="1"/>
</dbReference>
<dbReference type="SMART" id="SM00271">
    <property type="entry name" value="DnaJ"/>
    <property type="match status" value="1"/>
</dbReference>
<evidence type="ECO:0000313" key="3">
    <source>
        <dbReference type="EMBL" id="PCH62150.1"/>
    </source>
</evidence>
<dbReference type="InterPro" id="IPR029024">
    <property type="entry name" value="TerB-like"/>
</dbReference>
<dbReference type="Gene3D" id="1.10.3680.10">
    <property type="entry name" value="TerB-like"/>
    <property type="match status" value="1"/>
</dbReference>
<dbReference type="PROSITE" id="PS50076">
    <property type="entry name" value="DNAJ_2"/>
    <property type="match status" value="1"/>
</dbReference>
<dbReference type="PRINTS" id="PR00625">
    <property type="entry name" value="JDOMAIN"/>
</dbReference>
<evidence type="ECO:0000313" key="4">
    <source>
        <dbReference type="Proteomes" id="UP000218172"/>
    </source>
</evidence>
<dbReference type="CDD" id="cd06257">
    <property type="entry name" value="DnaJ"/>
    <property type="match status" value="1"/>
</dbReference>
<sequence>MLHLLLNRAYQRAMISRLNGSMPDAEVPKGHKTEQYFTMAMFALMGRIAKSDGKVELSEVRYASTIMALMGLTGGSRVLAIEYFNQGKLPETDVMNMVSMMVKMIGRRTALADLFLQIQCRASFCKGEMKIGEKVMLSDVSELLGIERADFLDVCLEMHAHVEKAKVEFADEENPQVDLLEVAYETLQLEVDVEDGEIRKAYLRLMSQYHPDKLVRDNLSETHLKLAQDKSAMIRDAYEKICEFREIRA</sequence>
<dbReference type="AlphaFoldDB" id="A0A2A4MQM0"/>
<organism evidence="3 4">
    <name type="scientific">SAR86 cluster bacterium</name>
    <dbReference type="NCBI Taxonomy" id="2030880"/>
    <lineage>
        <taxon>Bacteria</taxon>
        <taxon>Pseudomonadati</taxon>
        <taxon>Pseudomonadota</taxon>
        <taxon>Gammaproteobacteria</taxon>
        <taxon>SAR86 cluster</taxon>
    </lineage>
</organism>
<evidence type="ECO:0000259" key="2">
    <source>
        <dbReference type="PROSITE" id="PS50076"/>
    </source>
</evidence>
<dbReference type="SUPFAM" id="SSF46565">
    <property type="entry name" value="Chaperone J-domain"/>
    <property type="match status" value="1"/>
</dbReference>
<protein>
    <submittedName>
        <fullName evidence="3">Co-chaperone DjlA</fullName>
    </submittedName>
</protein>
<accession>A0A2A4MQM0</accession>
<gene>
    <name evidence="3" type="ORF">COC19_03290</name>
</gene>
<dbReference type="Proteomes" id="UP000218172">
    <property type="component" value="Unassembled WGS sequence"/>
</dbReference>
<dbReference type="InterPro" id="IPR007791">
    <property type="entry name" value="DjlA_N"/>
</dbReference>
<reference evidence="4" key="1">
    <citation type="submission" date="2017-08" db="EMBL/GenBank/DDBJ databases">
        <title>A dynamic microbial community with high functional redundancy inhabits the cold, oxic subseafloor aquifer.</title>
        <authorList>
            <person name="Tully B.J."/>
            <person name="Wheat C.G."/>
            <person name="Glazer B.T."/>
            <person name="Huber J.A."/>
        </authorList>
    </citation>
    <scope>NUCLEOTIDE SEQUENCE [LARGE SCALE GENOMIC DNA]</scope>
</reference>
<dbReference type="EMBL" id="NVQR01000044">
    <property type="protein sequence ID" value="PCH62150.1"/>
    <property type="molecule type" value="Genomic_DNA"/>
</dbReference>
<dbReference type="NCBIfam" id="NF006948">
    <property type="entry name" value="PRK09430.1"/>
    <property type="match status" value="1"/>
</dbReference>
<dbReference type="SUPFAM" id="SSF158682">
    <property type="entry name" value="TerB-like"/>
    <property type="match status" value="1"/>
</dbReference>